<feature type="domain" description="Fe2OG dioxygenase" evidence="3">
    <location>
        <begin position="139"/>
        <end position="236"/>
    </location>
</feature>
<name>A0AAD7UKY2_9STRA</name>
<protein>
    <recommendedName>
        <fullName evidence="3">Fe2OG dioxygenase domain-containing protein</fullName>
    </recommendedName>
</protein>
<dbReference type="Pfam" id="PF13532">
    <property type="entry name" value="2OG-FeII_Oxy_2"/>
    <property type="match status" value="1"/>
</dbReference>
<organism evidence="4 5">
    <name type="scientific">Chrysophaeum taylorii</name>
    <dbReference type="NCBI Taxonomy" id="2483200"/>
    <lineage>
        <taxon>Eukaryota</taxon>
        <taxon>Sar</taxon>
        <taxon>Stramenopiles</taxon>
        <taxon>Ochrophyta</taxon>
        <taxon>Pelagophyceae</taxon>
        <taxon>Pelagomonadales</taxon>
        <taxon>Pelagomonadaceae</taxon>
        <taxon>Chrysophaeum</taxon>
    </lineage>
</organism>
<dbReference type="GO" id="GO:0003729">
    <property type="term" value="F:mRNA binding"/>
    <property type="evidence" value="ECO:0007669"/>
    <property type="project" value="InterPro"/>
</dbReference>
<evidence type="ECO:0000313" key="4">
    <source>
        <dbReference type="EMBL" id="KAJ8608920.1"/>
    </source>
</evidence>
<dbReference type="Gene3D" id="2.60.120.590">
    <property type="entry name" value="Alpha-ketoglutarate-dependent dioxygenase AlkB-like"/>
    <property type="match status" value="1"/>
</dbReference>
<dbReference type="SUPFAM" id="SSF48452">
    <property type="entry name" value="TPR-like"/>
    <property type="match status" value="1"/>
</dbReference>
<dbReference type="PROSITE" id="PS51471">
    <property type="entry name" value="FE2OG_OXY"/>
    <property type="match status" value="1"/>
</dbReference>
<proteinExistence type="predicted"/>
<dbReference type="InterPro" id="IPR044842">
    <property type="entry name" value="ALKBH9B/ALKBH10B-like"/>
</dbReference>
<dbReference type="PANTHER" id="PTHR31447">
    <property type="entry name" value="HYDROXYPROLINE-RICH GLYCOPROTEIN FAMILY PROTEIN-RELATED"/>
    <property type="match status" value="1"/>
</dbReference>
<dbReference type="InterPro" id="IPR037151">
    <property type="entry name" value="AlkB-like_sf"/>
</dbReference>
<keyword evidence="1" id="KW-0175">Coiled coil</keyword>
<dbReference type="InterPro" id="IPR027450">
    <property type="entry name" value="AlkB-like"/>
</dbReference>
<dbReference type="InterPro" id="IPR011990">
    <property type="entry name" value="TPR-like_helical_dom_sf"/>
</dbReference>
<dbReference type="GO" id="GO:0006402">
    <property type="term" value="P:mRNA catabolic process"/>
    <property type="evidence" value="ECO:0007669"/>
    <property type="project" value="InterPro"/>
</dbReference>
<reference evidence="4" key="1">
    <citation type="submission" date="2023-01" db="EMBL/GenBank/DDBJ databases">
        <title>Metagenome sequencing of chrysophaentin producing Chrysophaeum taylorii.</title>
        <authorList>
            <person name="Davison J."/>
            <person name="Bewley C."/>
        </authorList>
    </citation>
    <scope>NUCLEOTIDE SEQUENCE</scope>
    <source>
        <strain evidence="4">NIES-1699</strain>
    </source>
</reference>
<gene>
    <name evidence="4" type="ORF">CTAYLR_005284</name>
</gene>
<feature type="region of interest" description="Disordered" evidence="2">
    <location>
        <begin position="905"/>
        <end position="933"/>
    </location>
</feature>
<feature type="coiled-coil region" evidence="1">
    <location>
        <begin position="747"/>
        <end position="793"/>
    </location>
</feature>
<evidence type="ECO:0000256" key="1">
    <source>
        <dbReference type="SAM" id="Coils"/>
    </source>
</evidence>
<keyword evidence="5" id="KW-1185">Reference proteome</keyword>
<dbReference type="AlphaFoldDB" id="A0AAD7UKY2"/>
<dbReference type="GO" id="GO:0032451">
    <property type="term" value="F:demethylase activity"/>
    <property type="evidence" value="ECO:0007669"/>
    <property type="project" value="InterPro"/>
</dbReference>
<dbReference type="EMBL" id="JAQMWT010000157">
    <property type="protein sequence ID" value="KAJ8608920.1"/>
    <property type="molecule type" value="Genomic_DNA"/>
</dbReference>
<dbReference type="InterPro" id="IPR005123">
    <property type="entry name" value="Oxoglu/Fe-dep_dioxygenase_dom"/>
</dbReference>
<dbReference type="PANTHER" id="PTHR31447:SF23">
    <property type="entry name" value="2-OXOGLUTARATE AND FE(II)-DEPENDENT OXYGENASE SUPERFAMILY PROTEIN"/>
    <property type="match status" value="1"/>
</dbReference>
<dbReference type="Gene3D" id="1.25.40.10">
    <property type="entry name" value="Tetratricopeptide repeat domain"/>
    <property type="match status" value="1"/>
</dbReference>
<sequence>MKKNIGGCWEIPPRAVERRCLRGSGFVFFEDGTNILEGLTLHREAIDARLEAYLVDWIDEQLRNRKALLGATFLQSTYTVPEGKRLVTRKGRQVLQYGSYYDYREHAIDSTQPVEEMPAQLNRVIDELTHKGALPRWARPDTCIVNVYEAGSGISPHVDDVVYPRPFCTVSFLSDSPIFFGTRITPLGGNRFGAPVAVDLPRRSVLVLDGVAANVTKHCIPPVNTRRISLTFRRMPEHARRAVAEARLSWPRGRSTTLLRATVEAWPPSEESRRSHLRNPRWETVGETLLSASSPLPAPHRRARRGTPPPDERAFFVSIFSQIKALSPPALPVSTPASLFLAPRTRNSRRVSNLMSSLRWKLYLGEEADEAESEDEDYLGGRSSGYTHDDMIARTKKLAAVEAFEEARRKGLVEIVRPPSHRNHLAASVRPRVGEEVIFSYRASRGEETLASGERIVARVGSPTNDDRRSVAIDRELRDMRRGEKIRFEDDGTTIEVELHVVCEERAVTRASSPWASRRDGSARKRRLECGRGLPRPTWGDTVVVRVLEAPPADAHADAIALALEEEKPREVALGSGVEREGFETGLLAMKRDELAIVSASGEFCRSEAGEEKTSCSEWTAAVRLLEIRKKREQPSIEEAEAVARDLKRRGGVLAGMGRWRGAEALYTRALRHFDQATFALSDGARDNLENDLVVPLLLNIAVCARKRAGHQDEEALVTKALRLRHAPDAAFKAKAYVRRAAARVDLAKWDEAKEDLQLAADNAKRADAKPVLKDVQRQLARLSDLRKAERAAKTKQYAGAKAAFCDVVEVTDDDDDGSRPRAHKAAPLLYEKEIDDRLKAQKPWEYDPDYHKIKHAPRQPLQPEPAVLKEDNLKDQYKAFDEEDEKHDKAVAQMRQNWVMNQMYDTNGTGRRGMKPKGGGGGSMFEQSFTHL</sequence>
<dbReference type="SUPFAM" id="SSF51197">
    <property type="entry name" value="Clavaminate synthase-like"/>
    <property type="match status" value="1"/>
</dbReference>
<evidence type="ECO:0000313" key="5">
    <source>
        <dbReference type="Proteomes" id="UP001230188"/>
    </source>
</evidence>
<dbReference type="Proteomes" id="UP001230188">
    <property type="component" value="Unassembled WGS sequence"/>
</dbReference>
<accession>A0AAD7UKY2</accession>
<comment type="caution">
    <text evidence="4">The sequence shown here is derived from an EMBL/GenBank/DDBJ whole genome shotgun (WGS) entry which is preliminary data.</text>
</comment>
<evidence type="ECO:0000256" key="2">
    <source>
        <dbReference type="SAM" id="MobiDB-lite"/>
    </source>
</evidence>
<evidence type="ECO:0000259" key="3">
    <source>
        <dbReference type="PROSITE" id="PS51471"/>
    </source>
</evidence>